<name>A0A7M5URT5_9CNID</name>
<dbReference type="AlphaFoldDB" id="A0A7M5URT5"/>
<dbReference type="EnsemblMetazoa" id="CLYHEMT003458.1">
    <property type="protein sequence ID" value="CLYHEMP003458.1"/>
    <property type="gene ID" value="CLYHEMG003458"/>
</dbReference>
<proteinExistence type="predicted"/>
<evidence type="ECO:0000313" key="1">
    <source>
        <dbReference type="EnsemblMetazoa" id="CLYHEMP003458.1"/>
    </source>
</evidence>
<evidence type="ECO:0000313" key="2">
    <source>
        <dbReference type="Proteomes" id="UP000594262"/>
    </source>
</evidence>
<sequence length="192" mass="22256">AELWSVTSSLIASGVRHCHPDTIVSLFNTLIIPKLMYGLELVDLSKSELDSINAQARSCLKSLFNVSKYSKNYISKLYEIPDASSIIQRRKLKLINQLLANKTTRQYTCKMLYTRTCNSSFISKSKQVIINNNLNITDILSGKVNFQRTHQHYDSDLIDQCKYYIDNWYSFENRVAFKAILEERVQRARTEQ</sequence>
<keyword evidence="2" id="KW-1185">Reference proteome</keyword>
<organism evidence="1 2">
    <name type="scientific">Clytia hemisphaerica</name>
    <dbReference type="NCBI Taxonomy" id="252671"/>
    <lineage>
        <taxon>Eukaryota</taxon>
        <taxon>Metazoa</taxon>
        <taxon>Cnidaria</taxon>
        <taxon>Hydrozoa</taxon>
        <taxon>Hydroidolina</taxon>
        <taxon>Leptothecata</taxon>
        <taxon>Obeliida</taxon>
        <taxon>Clytiidae</taxon>
        <taxon>Clytia</taxon>
    </lineage>
</organism>
<accession>A0A7M5URT5</accession>
<protein>
    <submittedName>
        <fullName evidence="1">Uncharacterized protein</fullName>
    </submittedName>
</protein>
<dbReference type="OrthoDB" id="410404at2759"/>
<reference evidence="1" key="1">
    <citation type="submission" date="2021-01" db="UniProtKB">
        <authorList>
            <consortium name="EnsemblMetazoa"/>
        </authorList>
    </citation>
    <scope>IDENTIFICATION</scope>
</reference>
<dbReference type="Proteomes" id="UP000594262">
    <property type="component" value="Unplaced"/>
</dbReference>